<proteinExistence type="predicted"/>
<dbReference type="AlphaFoldDB" id="A0A6V7GZF8"/>
<sequence>VASLLSFNHVPYNAQQKTVIRNPSSDTKNPYVRVQPADDCQSNAGEKIDRAEGGVRSCGG</sequence>
<organism evidence="1 2">
    <name type="scientific">Heterotrigona itama</name>
    <dbReference type="NCBI Taxonomy" id="395501"/>
    <lineage>
        <taxon>Eukaryota</taxon>
        <taxon>Metazoa</taxon>
        <taxon>Ecdysozoa</taxon>
        <taxon>Arthropoda</taxon>
        <taxon>Hexapoda</taxon>
        <taxon>Insecta</taxon>
        <taxon>Pterygota</taxon>
        <taxon>Neoptera</taxon>
        <taxon>Endopterygota</taxon>
        <taxon>Hymenoptera</taxon>
        <taxon>Apocrita</taxon>
        <taxon>Aculeata</taxon>
        <taxon>Apoidea</taxon>
        <taxon>Anthophila</taxon>
        <taxon>Apidae</taxon>
        <taxon>Heterotrigona</taxon>
    </lineage>
</organism>
<feature type="non-terminal residue" evidence="1">
    <location>
        <position position="1"/>
    </location>
</feature>
<dbReference type="Proteomes" id="UP000752696">
    <property type="component" value="Unassembled WGS sequence"/>
</dbReference>
<dbReference type="EMBL" id="CAJDYZ010004401">
    <property type="protein sequence ID" value="CAD1471358.1"/>
    <property type="molecule type" value="Genomic_DNA"/>
</dbReference>
<comment type="caution">
    <text evidence="1">The sequence shown here is derived from an EMBL/GenBank/DDBJ whole genome shotgun (WGS) entry which is preliminary data.</text>
</comment>
<protein>
    <submittedName>
        <fullName evidence="1">Uncharacterized protein</fullName>
    </submittedName>
</protein>
<name>A0A6V7GZF8_9HYME</name>
<evidence type="ECO:0000313" key="2">
    <source>
        <dbReference type="Proteomes" id="UP000752696"/>
    </source>
</evidence>
<evidence type="ECO:0000313" key="1">
    <source>
        <dbReference type="EMBL" id="CAD1471358.1"/>
    </source>
</evidence>
<keyword evidence="2" id="KW-1185">Reference proteome</keyword>
<accession>A0A6V7GZF8</accession>
<gene>
    <name evidence="1" type="ORF">MHI_LOCUS229008</name>
</gene>
<reference evidence="1" key="1">
    <citation type="submission" date="2020-07" db="EMBL/GenBank/DDBJ databases">
        <authorList>
            <person name="Nazaruddin N."/>
        </authorList>
    </citation>
    <scope>NUCLEOTIDE SEQUENCE</scope>
</reference>